<organism evidence="1 2">
    <name type="scientific">Occultella aeris</name>
    <dbReference type="NCBI Taxonomy" id="2761496"/>
    <lineage>
        <taxon>Bacteria</taxon>
        <taxon>Bacillati</taxon>
        <taxon>Actinomycetota</taxon>
        <taxon>Actinomycetes</taxon>
        <taxon>Micrococcales</taxon>
        <taxon>Ruaniaceae</taxon>
        <taxon>Occultella</taxon>
    </lineage>
</organism>
<dbReference type="AlphaFoldDB" id="A0A7M4DMY5"/>
<reference evidence="1 2" key="1">
    <citation type="submission" date="2019-11" db="EMBL/GenBank/DDBJ databases">
        <authorList>
            <person name="Criscuolo A."/>
        </authorList>
    </citation>
    <scope>NUCLEOTIDE SEQUENCE [LARGE SCALE GENOMIC DNA]</scope>
    <source>
        <strain evidence="1">CIP111667</strain>
    </source>
</reference>
<evidence type="ECO:0000313" key="2">
    <source>
        <dbReference type="Proteomes" id="UP000419743"/>
    </source>
</evidence>
<dbReference type="EMBL" id="CACRYJ010000052">
    <property type="protein sequence ID" value="VZO38793.1"/>
    <property type="molecule type" value="Genomic_DNA"/>
</dbReference>
<dbReference type="Pfam" id="PF06348">
    <property type="entry name" value="DUF1059"/>
    <property type="match status" value="1"/>
</dbReference>
<comment type="caution">
    <text evidence="1">The sequence shown here is derived from an EMBL/GenBank/DDBJ whole genome shotgun (WGS) entry which is preliminary data.</text>
</comment>
<gene>
    <name evidence="1" type="ORF">HALOF300_03513</name>
</gene>
<accession>A0A7M4DMY5</accession>
<name>A0A7M4DMY5_9MICO</name>
<evidence type="ECO:0000313" key="1">
    <source>
        <dbReference type="EMBL" id="VZO38793.1"/>
    </source>
</evidence>
<proteinExistence type="predicted"/>
<dbReference type="InterPro" id="IPR009409">
    <property type="entry name" value="DUF1059"/>
</dbReference>
<protein>
    <recommendedName>
        <fullName evidence="3">DUF1059 domain-containing protein</fullName>
    </recommendedName>
</protein>
<sequence>MVLMIRQVRCECGFTARGPTDDAVITLILAHVAQDHPTLAAVETADDVRGWIELVPE</sequence>
<dbReference type="Proteomes" id="UP000419743">
    <property type="component" value="Unassembled WGS sequence"/>
</dbReference>
<keyword evidence="2" id="KW-1185">Reference proteome</keyword>
<evidence type="ECO:0008006" key="3">
    <source>
        <dbReference type="Google" id="ProtNLM"/>
    </source>
</evidence>